<sequence>MDACFHSTSAGVKISIAIPCNSAPERPGRSVLDPWGLSRKGNSTSRGKVSSQVANQPTPKQPQSITKRCLRCNWNYLDEENCPQACSYHGHMNGDRGLFSLAPPHQGIDGEWTDASGVIVYKWNEKDKRPNTGMSNWKKRWSCCGEYDDMAAPCRRGWHVSYDDGVTLF</sequence>
<proteinExistence type="evidence at transcript level"/>
<dbReference type="OMA" id="CAEYGEN"/>
<evidence type="ECO:0000256" key="1">
    <source>
        <dbReference type="SAM" id="MobiDB-lite"/>
    </source>
</evidence>
<protein>
    <submittedName>
        <fullName evidence="2">Uncharacterized protein</fullName>
    </submittedName>
</protein>
<accession>D5A890</accession>
<dbReference type="PANTHER" id="PTHR35106:SF4">
    <property type="entry name" value="OS09G0485800 PROTEIN"/>
    <property type="match status" value="1"/>
</dbReference>
<evidence type="ECO:0000313" key="2">
    <source>
        <dbReference type="EMBL" id="ADE75759.1"/>
    </source>
</evidence>
<feature type="region of interest" description="Disordered" evidence="1">
    <location>
        <begin position="29"/>
        <end position="63"/>
    </location>
</feature>
<reference evidence="2" key="1">
    <citation type="submission" date="2010-04" db="EMBL/GenBank/DDBJ databases">
        <authorList>
            <person name="Reid K.E."/>
            <person name="Liao N."/>
            <person name="Chan S."/>
            <person name="Docking R."/>
            <person name="Taylor G."/>
            <person name="Moore R."/>
            <person name="Mayo M."/>
            <person name="Munro S."/>
            <person name="King J."/>
            <person name="Yanchuk A."/>
            <person name="Holt R."/>
            <person name="Jones S."/>
            <person name="Marra M."/>
            <person name="Ritland C.E."/>
            <person name="Ritland K."/>
            <person name="Bohlmann J."/>
        </authorList>
    </citation>
    <scope>NUCLEOTIDE SEQUENCE</scope>
    <source>
        <tissue evidence="2">Buds collected with no treatment. Collection October 2007</tissue>
    </source>
</reference>
<dbReference type="PANTHER" id="PTHR35106">
    <property type="entry name" value="BNAA07G25190D PROTEIN"/>
    <property type="match status" value="1"/>
</dbReference>
<name>D5A890_PICSI</name>
<organism evidence="2">
    <name type="scientific">Picea sitchensis</name>
    <name type="common">Sitka spruce</name>
    <name type="synonym">Pinus sitchensis</name>
    <dbReference type="NCBI Taxonomy" id="3332"/>
    <lineage>
        <taxon>Eukaryota</taxon>
        <taxon>Viridiplantae</taxon>
        <taxon>Streptophyta</taxon>
        <taxon>Embryophyta</taxon>
        <taxon>Tracheophyta</taxon>
        <taxon>Spermatophyta</taxon>
        <taxon>Pinopsida</taxon>
        <taxon>Pinidae</taxon>
        <taxon>Conifers I</taxon>
        <taxon>Pinales</taxon>
        <taxon>Pinaceae</taxon>
        <taxon>Picea</taxon>
    </lineage>
</organism>
<dbReference type="EMBL" id="BT122374">
    <property type="protein sequence ID" value="ADE75759.1"/>
    <property type="molecule type" value="mRNA"/>
</dbReference>
<dbReference type="AlphaFoldDB" id="D5A890"/>
<feature type="compositionally biased region" description="Polar residues" evidence="1">
    <location>
        <begin position="40"/>
        <end position="63"/>
    </location>
</feature>